<sequence>MQTYRKGTKVQWKWGNGHGTGTVEDSFTEDVQRQIKGQTVKRKASKDDPAYLIEQDDGDRVLKGHSELSKVN</sequence>
<evidence type="ECO:0000313" key="3">
    <source>
        <dbReference type="EMBL" id="SET70758.1"/>
    </source>
</evidence>
<feature type="region of interest" description="Disordered" evidence="1">
    <location>
        <begin position="1"/>
        <end position="72"/>
    </location>
</feature>
<feature type="compositionally biased region" description="Basic and acidic residues" evidence="1">
    <location>
        <begin position="58"/>
        <end position="72"/>
    </location>
</feature>
<dbReference type="Pfam" id="PF11160">
    <property type="entry name" value="Hva1_TUDOR"/>
    <property type="match status" value="1"/>
</dbReference>
<feature type="domain" description="Hypervirulence associated protein TUDOR" evidence="2">
    <location>
        <begin position="7"/>
        <end position="68"/>
    </location>
</feature>
<proteinExistence type="predicted"/>
<organism evidence="3 4">
    <name type="scientific">Paracoccus homiensis</name>
    <dbReference type="NCBI Taxonomy" id="364199"/>
    <lineage>
        <taxon>Bacteria</taxon>
        <taxon>Pseudomonadati</taxon>
        <taxon>Pseudomonadota</taxon>
        <taxon>Alphaproteobacteria</taxon>
        <taxon>Rhodobacterales</taxon>
        <taxon>Paracoccaceae</taxon>
        <taxon>Paracoccus</taxon>
    </lineage>
</organism>
<dbReference type="AlphaFoldDB" id="A0A1I0GII0"/>
<dbReference type="InterPro" id="IPR021331">
    <property type="entry name" value="Hva1_TUDOR"/>
</dbReference>
<keyword evidence="4" id="KW-1185">Reference proteome</keyword>
<dbReference type="STRING" id="364199.SAMN04489858_108154"/>
<name>A0A1I0GII0_9RHOB</name>
<protein>
    <recommendedName>
        <fullName evidence="2">Hypervirulence associated protein TUDOR domain-containing protein</fullName>
    </recommendedName>
</protein>
<dbReference type="OrthoDB" id="283968at2"/>
<dbReference type="RefSeq" id="WP_090735404.1">
    <property type="nucleotide sequence ID" value="NZ_FOHO01000008.1"/>
</dbReference>
<dbReference type="Proteomes" id="UP000199180">
    <property type="component" value="Unassembled WGS sequence"/>
</dbReference>
<evidence type="ECO:0000259" key="2">
    <source>
        <dbReference type="Pfam" id="PF11160"/>
    </source>
</evidence>
<accession>A0A1I0GII0</accession>
<gene>
    <name evidence="3" type="ORF">SAMN04489858_108154</name>
</gene>
<evidence type="ECO:0000313" key="4">
    <source>
        <dbReference type="Proteomes" id="UP000199180"/>
    </source>
</evidence>
<evidence type="ECO:0000256" key="1">
    <source>
        <dbReference type="SAM" id="MobiDB-lite"/>
    </source>
</evidence>
<reference evidence="3 4" key="1">
    <citation type="submission" date="2016-10" db="EMBL/GenBank/DDBJ databases">
        <authorList>
            <person name="de Groot N.N."/>
        </authorList>
    </citation>
    <scope>NUCLEOTIDE SEQUENCE [LARGE SCALE GENOMIC DNA]</scope>
    <source>
        <strain evidence="3 4">DSM 17862</strain>
    </source>
</reference>
<dbReference type="EMBL" id="FOHO01000008">
    <property type="protein sequence ID" value="SET70758.1"/>
    <property type="molecule type" value="Genomic_DNA"/>
</dbReference>